<evidence type="ECO:0000256" key="1">
    <source>
        <dbReference type="ARBA" id="ARBA00022546"/>
    </source>
</evidence>
<reference evidence="8 9" key="1">
    <citation type="submission" date="2019-12" db="EMBL/GenBank/DDBJ databases">
        <authorList>
            <person name="Scholz U."/>
            <person name="Mascher M."/>
            <person name="Fiebig A."/>
        </authorList>
    </citation>
    <scope>NUCLEOTIDE SEQUENCE</scope>
</reference>
<keyword evidence="5" id="KW-0472">Membrane</keyword>
<feature type="domain" description="Apple" evidence="7">
    <location>
        <begin position="377"/>
        <end position="455"/>
    </location>
</feature>
<dbReference type="SMART" id="SM00108">
    <property type="entry name" value="B_lectin"/>
    <property type="match status" value="1"/>
</dbReference>
<dbReference type="PROSITE" id="PS50927">
    <property type="entry name" value="BULB_LECTIN"/>
    <property type="match status" value="1"/>
</dbReference>
<dbReference type="Pfam" id="PF01453">
    <property type="entry name" value="B_lectin"/>
    <property type="match status" value="1"/>
</dbReference>
<dbReference type="FunFam" id="2.90.10.30:FF:000003">
    <property type="entry name" value="Os04g0303100 protein"/>
    <property type="match status" value="1"/>
</dbReference>
<keyword evidence="9" id="KW-1185">Reference proteome</keyword>
<organism evidence="8">
    <name type="scientific">Spirodela intermedia</name>
    <name type="common">Intermediate duckweed</name>
    <dbReference type="NCBI Taxonomy" id="51605"/>
    <lineage>
        <taxon>Eukaryota</taxon>
        <taxon>Viridiplantae</taxon>
        <taxon>Streptophyta</taxon>
        <taxon>Embryophyta</taxon>
        <taxon>Tracheophyta</taxon>
        <taxon>Spermatophyta</taxon>
        <taxon>Magnoliopsida</taxon>
        <taxon>Liliopsida</taxon>
        <taxon>Araceae</taxon>
        <taxon>Lemnoideae</taxon>
        <taxon>Spirodela</taxon>
    </lineage>
</organism>
<evidence type="ECO:0000259" key="7">
    <source>
        <dbReference type="PROSITE" id="PS50948"/>
    </source>
</evidence>
<dbReference type="InterPro" id="IPR035446">
    <property type="entry name" value="SLSG/EP1"/>
</dbReference>
<dbReference type="PANTHER" id="PTHR47976:SF115">
    <property type="entry name" value="RECEPTOR-LIKE SERINE_THREONINE-PROTEIN KINASE"/>
    <property type="match status" value="1"/>
</dbReference>
<keyword evidence="5" id="KW-1133">Transmembrane helix</keyword>
<sequence>MIAREPSDVLAREGFSIRTGVRRADFGAVKTGSNDGLLVFPSATAILFLFSIFAGVALAQVPAKDRFKYVNQGEFGPFITEYDASYRATPLFGSPYQLMWYNTTPGEFYLGLRMGLRRSESLFRWVWDVNRGKPVGENATLTFGTDGNLVLAEANGRTVWSTGTANKGVVGIKIVPGAGNLVLFDKNGRFVWQSFDHPTDTLLPGQSLRLTGPSKLVSRKSEKENSDGKYSFVVEPKGLALYMAASPKPLPYFNYLGAPFGRLAFTTPSNITFLPEPESDDNFAWELKLVQNNGADILARPKYNASLSILRLQLDGNLVAFTYYEPVDSQAWERTFSFFSDNGILEGCELPSKCGSLGCARTTCVCDSCSSPKDGACKAAAGAAYYKVVGVENFLTKFVKGQTVKLDDCKKKCSADCKCLGFFFWEKESKCWLAPTLGTLNQVSNSSHVAYIKSS</sequence>
<dbReference type="PANTHER" id="PTHR47976">
    <property type="entry name" value="G-TYPE LECTIN S-RECEPTOR-LIKE SERINE/THREONINE-PROTEIN KINASE SD2-5"/>
    <property type="match status" value="1"/>
</dbReference>
<dbReference type="SUPFAM" id="SSF51110">
    <property type="entry name" value="alpha-D-mannose-specific plant lectins"/>
    <property type="match status" value="1"/>
</dbReference>
<dbReference type="InterPro" id="IPR036426">
    <property type="entry name" value="Bulb-type_lectin_dom_sf"/>
</dbReference>
<keyword evidence="5" id="KW-0812">Transmembrane</keyword>
<protein>
    <submittedName>
        <fullName evidence="8">Uncharacterized protein</fullName>
    </submittedName>
</protein>
<dbReference type="Gene3D" id="2.90.10.30">
    <property type="match status" value="1"/>
</dbReference>
<keyword evidence="1" id="KW-0348">Hemagglutinin</keyword>
<dbReference type="CDD" id="cd00028">
    <property type="entry name" value="B_lectin"/>
    <property type="match status" value="1"/>
</dbReference>
<evidence type="ECO:0000256" key="2">
    <source>
        <dbReference type="ARBA" id="ARBA00022729"/>
    </source>
</evidence>
<evidence type="ECO:0000313" key="9">
    <source>
        <dbReference type="Proteomes" id="UP001189122"/>
    </source>
</evidence>
<accession>A0A7I8J689</accession>
<dbReference type="InterPro" id="IPR051343">
    <property type="entry name" value="G-type_lectin_kinases/EP1-like"/>
</dbReference>
<dbReference type="InterPro" id="IPR001480">
    <property type="entry name" value="Bulb-type_lectin_dom"/>
</dbReference>
<dbReference type="PROSITE" id="PS50948">
    <property type="entry name" value="PAN"/>
    <property type="match status" value="1"/>
</dbReference>
<evidence type="ECO:0000256" key="3">
    <source>
        <dbReference type="ARBA" id="ARBA00022737"/>
    </source>
</evidence>
<dbReference type="EMBL" id="LR743596">
    <property type="protein sequence ID" value="CAA2626306.1"/>
    <property type="molecule type" value="Genomic_DNA"/>
</dbReference>
<dbReference type="GO" id="GO:0005537">
    <property type="term" value="F:D-mannose binding"/>
    <property type="evidence" value="ECO:0007669"/>
    <property type="project" value="UniProtKB-KW"/>
</dbReference>
<evidence type="ECO:0000313" key="8">
    <source>
        <dbReference type="EMBL" id="CAA2626306.1"/>
    </source>
</evidence>
<evidence type="ECO:0000256" key="5">
    <source>
        <dbReference type="SAM" id="Phobius"/>
    </source>
</evidence>
<evidence type="ECO:0000256" key="4">
    <source>
        <dbReference type="ARBA" id="ARBA00023035"/>
    </source>
</evidence>
<keyword evidence="4" id="KW-0430">Lectin</keyword>
<evidence type="ECO:0000259" key="6">
    <source>
        <dbReference type="PROSITE" id="PS50927"/>
    </source>
</evidence>
<keyword evidence="4" id="KW-0465">Mannose-binding</keyword>
<dbReference type="Proteomes" id="UP001189122">
    <property type="component" value="Unassembled WGS sequence"/>
</dbReference>
<proteinExistence type="predicted"/>
<gene>
    <name evidence="8" type="ORF">SI7747_09012010</name>
</gene>
<dbReference type="InterPro" id="IPR003609">
    <property type="entry name" value="Pan_app"/>
</dbReference>
<name>A0A7I8J689_SPIIN</name>
<keyword evidence="2" id="KW-0732">Signal</keyword>
<dbReference type="AlphaFoldDB" id="A0A7I8J689"/>
<feature type="transmembrane region" description="Helical" evidence="5">
    <location>
        <begin position="38"/>
        <end position="59"/>
    </location>
</feature>
<keyword evidence="3" id="KW-0677">Repeat</keyword>
<dbReference type="GO" id="GO:0051707">
    <property type="term" value="P:response to other organism"/>
    <property type="evidence" value="ECO:0007669"/>
    <property type="project" value="UniProtKB-ARBA"/>
</dbReference>
<dbReference type="EMBL" id="CACRZD030000009">
    <property type="protein sequence ID" value="CAA6665621.1"/>
    <property type="molecule type" value="Genomic_DNA"/>
</dbReference>
<feature type="domain" description="Bulb-type lectin" evidence="6">
    <location>
        <begin position="76"/>
        <end position="196"/>
    </location>
</feature>
<dbReference type="PIRSF" id="PIRSF002686">
    <property type="entry name" value="SLG"/>
    <property type="match status" value="1"/>
</dbReference>